<evidence type="ECO:0000313" key="4">
    <source>
        <dbReference type="EMBL" id="MBJ7544655.1"/>
    </source>
</evidence>
<dbReference type="InterPro" id="IPR036249">
    <property type="entry name" value="Thioredoxin-like_sf"/>
</dbReference>
<comment type="function">
    <text evidence="1">May be required for disulfide bond formation in some proteins.</text>
</comment>
<dbReference type="InterPro" id="IPR012336">
    <property type="entry name" value="Thioredoxin-like_fold"/>
</dbReference>
<dbReference type="PROSITE" id="PS51352">
    <property type="entry name" value="THIOREDOXIN_2"/>
    <property type="match status" value="1"/>
</dbReference>
<comment type="similarity">
    <text evidence="2">Belongs to the thioredoxin family. DsbA subfamily.</text>
</comment>
<dbReference type="Pfam" id="PF13462">
    <property type="entry name" value="Thioredoxin_4"/>
    <property type="match status" value="1"/>
</dbReference>
<comment type="caution">
    <text evidence="4">The sequence shown here is derived from an EMBL/GenBank/DDBJ whole genome shotgun (WGS) entry which is preliminary data.</text>
</comment>
<dbReference type="RefSeq" id="WP_155954974.1">
    <property type="nucleotide sequence ID" value="NZ_JAEMUK010000080.1"/>
</dbReference>
<proteinExistence type="inferred from homology"/>
<organism evidence="4 5">
    <name type="scientific">Rhodomicrobium udaipurense</name>
    <dbReference type="NCBI Taxonomy" id="1202716"/>
    <lineage>
        <taxon>Bacteria</taxon>
        <taxon>Pseudomonadati</taxon>
        <taxon>Pseudomonadota</taxon>
        <taxon>Alphaproteobacteria</taxon>
        <taxon>Hyphomicrobiales</taxon>
        <taxon>Hyphomicrobiaceae</taxon>
        <taxon>Rhodomicrobium</taxon>
    </lineage>
</organism>
<evidence type="ECO:0000259" key="3">
    <source>
        <dbReference type="PROSITE" id="PS51352"/>
    </source>
</evidence>
<accession>A0A8I1GIV8</accession>
<dbReference type="Proteomes" id="UP000623250">
    <property type="component" value="Unassembled WGS sequence"/>
</dbReference>
<dbReference type="SUPFAM" id="SSF52833">
    <property type="entry name" value="Thioredoxin-like"/>
    <property type="match status" value="1"/>
</dbReference>
<gene>
    <name evidence="4" type="ORF">JDN41_13965</name>
</gene>
<protein>
    <submittedName>
        <fullName evidence="4">DsbA family protein</fullName>
    </submittedName>
</protein>
<dbReference type="PANTHER" id="PTHR13887:SF56">
    <property type="entry name" value="THIOREDOXIN-LIKE REDUCTASE RV2466C"/>
    <property type="match status" value="1"/>
</dbReference>
<sequence>MSSKLKLSVFAPVAALALALGFSTLIDGRFVSPAVAQDAAAQPALPDMALGKADAPVTIIEYSSLSCPHCAHFHSDVLPELKKQFIDTGKVRYVQREFPLNDAAFAGSVLARCLDSSRFFAFNDLLFKKMDDWAFKQDALTPLKLYAKQAGLNDAEFNKCLADEDLQKKVLAVRGLGEKQGVRGTPTFFINGKKFDGAPTIEAFAEAMKPYLGTQ</sequence>
<keyword evidence="5" id="KW-1185">Reference proteome</keyword>
<reference evidence="4 5" key="1">
    <citation type="submission" date="2020-12" db="EMBL/GenBank/DDBJ databases">
        <title>Revised draft genomes of Rhodomicrobium vannielii ATCC 17100 and Rhodomicrobium udaipurense JA643.</title>
        <authorList>
            <person name="Conners E.M."/>
            <person name="Davenport E.J."/>
            <person name="Bose A."/>
        </authorList>
    </citation>
    <scope>NUCLEOTIDE SEQUENCE [LARGE SCALE GENOMIC DNA]</scope>
    <source>
        <strain evidence="4 5">JA643</strain>
    </source>
</reference>
<dbReference type="PANTHER" id="PTHR13887">
    <property type="entry name" value="GLUTATHIONE S-TRANSFERASE KAPPA"/>
    <property type="match status" value="1"/>
</dbReference>
<feature type="domain" description="Thioredoxin" evidence="3">
    <location>
        <begin position="34"/>
        <end position="213"/>
    </location>
</feature>
<dbReference type="AlphaFoldDB" id="A0A8I1GIV8"/>
<dbReference type="Gene3D" id="3.40.30.10">
    <property type="entry name" value="Glutaredoxin"/>
    <property type="match status" value="1"/>
</dbReference>
<dbReference type="InterPro" id="IPR013766">
    <property type="entry name" value="Thioredoxin_domain"/>
</dbReference>
<dbReference type="EMBL" id="JAEMUK010000080">
    <property type="protein sequence ID" value="MBJ7544655.1"/>
    <property type="molecule type" value="Genomic_DNA"/>
</dbReference>
<evidence type="ECO:0000256" key="1">
    <source>
        <dbReference type="ARBA" id="ARBA00003565"/>
    </source>
</evidence>
<name>A0A8I1GIV8_9HYPH</name>
<evidence type="ECO:0000313" key="5">
    <source>
        <dbReference type="Proteomes" id="UP000623250"/>
    </source>
</evidence>
<evidence type="ECO:0000256" key="2">
    <source>
        <dbReference type="ARBA" id="ARBA00005791"/>
    </source>
</evidence>